<dbReference type="InterPro" id="IPR011050">
    <property type="entry name" value="Pectin_lyase_fold/virulence"/>
</dbReference>
<organism evidence="1 2">
    <name type="scientific">Neonectria magnoliae</name>
    <dbReference type="NCBI Taxonomy" id="2732573"/>
    <lineage>
        <taxon>Eukaryota</taxon>
        <taxon>Fungi</taxon>
        <taxon>Dikarya</taxon>
        <taxon>Ascomycota</taxon>
        <taxon>Pezizomycotina</taxon>
        <taxon>Sordariomycetes</taxon>
        <taxon>Hypocreomycetidae</taxon>
        <taxon>Hypocreales</taxon>
        <taxon>Nectriaceae</taxon>
        <taxon>Neonectria</taxon>
    </lineage>
</organism>
<proteinExistence type="predicted"/>
<name>A0ABR1HBS5_9HYPO</name>
<dbReference type="Proteomes" id="UP001498421">
    <property type="component" value="Unassembled WGS sequence"/>
</dbReference>
<keyword evidence="2" id="KW-1185">Reference proteome</keyword>
<evidence type="ECO:0000313" key="1">
    <source>
        <dbReference type="EMBL" id="KAK7418514.1"/>
    </source>
</evidence>
<protein>
    <submittedName>
        <fullName evidence="1">Uncharacterized protein</fullName>
    </submittedName>
</protein>
<dbReference type="Gene3D" id="2.160.20.10">
    <property type="entry name" value="Single-stranded right-handed beta-helix, Pectin lyase-like"/>
    <property type="match status" value="1"/>
</dbReference>
<dbReference type="SUPFAM" id="SSF51126">
    <property type="entry name" value="Pectin lyase-like"/>
    <property type="match status" value="1"/>
</dbReference>
<dbReference type="InterPro" id="IPR012334">
    <property type="entry name" value="Pectin_lyas_fold"/>
</dbReference>
<comment type="caution">
    <text evidence="1">The sequence shown here is derived from an EMBL/GenBank/DDBJ whole genome shotgun (WGS) entry which is preliminary data.</text>
</comment>
<dbReference type="EMBL" id="JAZAVK010000165">
    <property type="protein sequence ID" value="KAK7418514.1"/>
    <property type="molecule type" value="Genomic_DNA"/>
</dbReference>
<sequence length="142" mass="15344">MQLHWWTNSDVDRNGKHCWTMLFLGEANFSTFSGNWVHDMSGRAPHMGTDATESEIVFHAVNNYFQDVDGHAFNIDTNVAAAARSYSVVTVDNASGCSGEFPSLTSSAVLSKLAPYKDSLIDHISVAEVPASVVKNAGVGHV</sequence>
<evidence type="ECO:0000313" key="2">
    <source>
        <dbReference type="Proteomes" id="UP001498421"/>
    </source>
</evidence>
<gene>
    <name evidence="1" type="ORF">QQZ08_011224</name>
</gene>
<reference evidence="1 2" key="1">
    <citation type="journal article" date="2025" name="Microbiol. Resour. Announc.">
        <title>Draft genome sequences for Neonectria magnoliae and Neonectria punicea, canker pathogens of Liriodendron tulipifera and Acer saccharum in West Virginia.</title>
        <authorList>
            <person name="Petronek H.M."/>
            <person name="Kasson M.T."/>
            <person name="Metheny A.M."/>
            <person name="Stauder C.M."/>
            <person name="Lovett B."/>
            <person name="Lynch S.C."/>
            <person name="Garnas J.R."/>
            <person name="Kasson L.R."/>
            <person name="Stajich J.E."/>
        </authorList>
    </citation>
    <scope>NUCLEOTIDE SEQUENCE [LARGE SCALE GENOMIC DNA]</scope>
    <source>
        <strain evidence="1 2">NRRL 64651</strain>
    </source>
</reference>
<accession>A0ABR1HBS5</accession>